<dbReference type="InterPro" id="IPR000160">
    <property type="entry name" value="GGDEF_dom"/>
</dbReference>
<dbReference type="OrthoDB" id="9804951at2"/>
<dbReference type="FunFam" id="3.20.20.450:FF:000001">
    <property type="entry name" value="Cyclic di-GMP phosphodiesterase yahA"/>
    <property type="match status" value="1"/>
</dbReference>
<dbReference type="SUPFAM" id="SSF55073">
    <property type="entry name" value="Nucleotide cyclase"/>
    <property type="match status" value="1"/>
</dbReference>
<dbReference type="GO" id="GO:0071111">
    <property type="term" value="F:cyclic-guanylate-specific phosphodiesterase activity"/>
    <property type="evidence" value="ECO:0007669"/>
    <property type="project" value="UniProtKB-EC"/>
</dbReference>
<dbReference type="InterPro" id="IPR001633">
    <property type="entry name" value="EAL_dom"/>
</dbReference>
<dbReference type="InterPro" id="IPR043128">
    <property type="entry name" value="Rev_trsase/Diguanyl_cyclase"/>
</dbReference>
<dbReference type="InterPro" id="IPR035919">
    <property type="entry name" value="EAL_sf"/>
</dbReference>
<evidence type="ECO:0000256" key="1">
    <source>
        <dbReference type="ARBA" id="ARBA00012282"/>
    </source>
</evidence>
<dbReference type="AlphaFoldDB" id="A0A4Z0W6K7"/>
<dbReference type="SMART" id="SM00052">
    <property type="entry name" value="EAL"/>
    <property type="match status" value="1"/>
</dbReference>
<feature type="transmembrane region" description="Helical" evidence="3">
    <location>
        <begin position="115"/>
        <end position="133"/>
    </location>
</feature>
<feature type="transmembrane region" description="Helical" evidence="3">
    <location>
        <begin position="207"/>
        <end position="226"/>
    </location>
</feature>
<dbReference type="Gene3D" id="3.30.450.40">
    <property type="match status" value="1"/>
</dbReference>
<dbReference type="InterPro" id="IPR029016">
    <property type="entry name" value="GAF-like_dom_sf"/>
</dbReference>
<gene>
    <name evidence="6" type="ORF">E4656_10315</name>
</gene>
<dbReference type="CDD" id="cd01948">
    <property type="entry name" value="EAL"/>
    <property type="match status" value="1"/>
</dbReference>
<feature type="transmembrane region" description="Helical" evidence="3">
    <location>
        <begin position="140"/>
        <end position="162"/>
    </location>
</feature>
<dbReference type="Gene3D" id="3.30.70.270">
    <property type="match status" value="1"/>
</dbReference>
<dbReference type="Gene3D" id="3.20.20.450">
    <property type="entry name" value="EAL domain"/>
    <property type="match status" value="1"/>
</dbReference>
<organism evidence="6 7">
    <name type="scientific">Natronospirillum operosum</name>
    <dbReference type="NCBI Taxonomy" id="2759953"/>
    <lineage>
        <taxon>Bacteria</taxon>
        <taxon>Pseudomonadati</taxon>
        <taxon>Pseudomonadota</taxon>
        <taxon>Gammaproteobacteria</taxon>
        <taxon>Oceanospirillales</taxon>
        <taxon>Natronospirillaceae</taxon>
        <taxon>Natronospirillum</taxon>
    </lineage>
</organism>
<evidence type="ECO:0000256" key="3">
    <source>
        <dbReference type="SAM" id="Phobius"/>
    </source>
</evidence>
<keyword evidence="3" id="KW-0812">Transmembrane</keyword>
<name>A0A4Z0W6K7_9GAMM</name>
<dbReference type="SUPFAM" id="SSF141868">
    <property type="entry name" value="EAL domain-like"/>
    <property type="match status" value="1"/>
</dbReference>
<dbReference type="InterPro" id="IPR029787">
    <property type="entry name" value="Nucleotide_cyclase"/>
</dbReference>
<evidence type="ECO:0000313" key="6">
    <source>
        <dbReference type="EMBL" id="TGG93434.1"/>
    </source>
</evidence>
<dbReference type="InterPro" id="IPR003018">
    <property type="entry name" value="GAF"/>
</dbReference>
<keyword evidence="3" id="KW-0472">Membrane</keyword>
<evidence type="ECO:0000256" key="2">
    <source>
        <dbReference type="ARBA" id="ARBA00022636"/>
    </source>
</evidence>
<dbReference type="RefSeq" id="WP_135483143.1">
    <property type="nucleotide sequence ID" value="NZ_SRMF01000003.1"/>
</dbReference>
<evidence type="ECO:0000259" key="4">
    <source>
        <dbReference type="PROSITE" id="PS50883"/>
    </source>
</evidence>
<feature type="transmembrane region" description="Helical" evidence="3">
    <location>
        <begin position="78"/>
        <end position="103"/>
    </location>
</feature>
<evidence type="ECO:0000313" key="7">
    <source>
        <dbReference type="Proteomes" id="UP000297475"/>
    </source>
</evidence>
<feature type="domain" description="EAL" evidence="4">
    <location>
        <begin position="845"/>
        <end position="1096"/>
    </location>
</feature>
<accession>A0A4Z0W6K7</accession>
<feature type="transmembrane region" description="Helical" evidence="3">
    <location>
        <begin position="42"/>
        <end position="66"/>
    </location>
</feature>
<reference evidence="6 7" key="1">
    <citation type="submission" date="2019-04" db="EMBL/GenBank/DDBJ databases">
        <title>Natronospirillum operosus gen. nov., sp. nov., a haloalkaliphilic satellite isolated from decaying biomass of laboratory culture of cyanobacterium Geitlerinema sp. and proposal of Natronospirillaceae fam. nov. and Saccharospirillaceae fam. nov.</title>
        <authorList>
            <person name="Kevbrin V."/>
            <person name="Boltyanskaya Y."/>
            <person name="Koziaeva V."/>
            <person name="Grouzdev D.S."/>
            <person name="Park M."/>
            <person name="Cho J."/>
        </authorList>
    </citation>
    <scope>NUCLEOTIDE SEQUENCE [LARGE SCALE GENOMIC DNA]</scope>
    <source>
        <strain evidence="6 7">G-116</strain>
    </source>
</reference>
<dbReference type="Proteomes" id="UP000297475">
    <property type="component" value="Unassembled WGS sequence"/>
</dbReference>
<dbReference type="PANTHER" id="PTHR44757">
    <property type="entry name" value="DIGUANYLATE CYCLASE DGCP"/>
    <property type="match status" value="1"/>
</dbReference>
<dbReference type="PROSITE" id="PS50883">
    <property type="entry name" value="EAL"/>
    <property type="match status" value="1"/>
</dbReference>
<feature type="transmembrane region" description="Helical" evidence="3">
    <location>
        <begin position="174"/>
        <end position="195"/>
    </location>
</feature>
<dbReference type="InterPro" id="IPR052155">
    <property type="entry name" value="Biofilm_reg_signaling"/>
</dbReference>
<dbReference type="SMART" id="SM00267">
    <property type="entry name" value="GGDEF"/>
    <property type="match status" value="1"/>
</dbReference>
<keyword evidence="7" id="KW-1185">Reference proteome</keyword>
<comment type="caution">
    <text evidence="6">The sequence shown here is derived from an EMBL/GenBank/DDBJ whole genome shotgun (WGS) entry which is preliminary data.</text>
</comment>
<dbReference type="EC" id="3.1.4.52" evidence="1"/>
<proteinExistence type="predicted"/>
<sequence>MSISLPSRLLARVILRWVAVTSVVMGLVLLVLSTLWADVGWALQLIPLSGALGATVIGLALVGVWLHRPWLRLSSGLALILIGALSLLSWAAADWLLGIWPALAALEPVRTGSLRQYWLAAVLFLTFGLTFLVSPQRRRLWLGVGIAWLLTGIALMLVHVFSPVAHWWASNASGASLISLFIVFGGSALIASAGQEDGVETKGLRRATWWVGLGGFMLGCMIWYALSAQHQRDLTAGAATVGHNMETAINQLLRSHYVSMSRMVASWSGRGLLDEPWGETAPASVQADADQFLTDLRSFAGLGFWLPAQSRSEMLVYRHGDDAQWAEWLQQPALGHCRTGQQWRCNLAFVPAKEQKPGLLLMAVPMHDSRGPIGMLLGMVDFDTLMTNHLHLEAYPYVLTVQQGTEEIYQHRPAQLSASEESRAGELLYYREAALFDQQVFSITVHHGDSMEAARLPNLILLATLVSLLLSTVIALTLELAATNASRSRALSRSIMRQRQLRRIEDMVAREQPLADIGRAAADHLVRQLEASQCLVVMKPSLVNSDPFEMAVATLDGVDPEVLLPDPDLYHTPLRQALHTAQPLLVPDLEDESRWPEFNRRALRAGYRAALVFPVLTTGREVLGVLALFRIQPGVLTGEEQGDIDDVSPLIGLAVEQERSKSALVYASRYDVLTELPNRGYLQQRLIQWVQQATERAEGLAVLFIDLDGFKPVNDSLGHTMGDQVLRQVGQRLQQVFPSDTFVSRLGGDEFVALVPEYAGAGTAGTDHLIVQALEILARPFVLADLQVSLTASVGATRLYPGQTPPDDPLLLLQQADLAMYKAKRGGRNHFEWYLEGDQSRQHRKVQLRHDLQQALIDGEFRLHYQPIISHTDAVIAVEALLRWQHPEQGMISPSEFIPLAEETGQIIPLSNWVLDQVCRDARVLRQQWPLQVAVNLSPLQFLRPQFRQQLMEVVAHYELPPQALNLELTEHTLVEDPEQAATTLRELQSAGFGISIDDFGTGFSSLSYLKWLPVSALKIDRSFIRDMQNSPRELALVRAIIDMAHELDLTVVAEGVERREQAQALQSLGCDCQQGYYYARPKDFTALLVWLQSRGHWRTGSMG</sequence>
<dbReference type="SUPFAM" id="SSF55781">
    <property type="entry name" value="GAF domain-like"/>
    <property type="match status" value="1"/>
</dbReference>
<feature type="domain" description="GGDEF" evidence="5">
    <location>
        <begin position="698"/>
        <end position="836"/>
    </location>
</feature>
<keyword evidence="2" id="KW-0973">c-di-GMP</keyword>
<evidence type="ECO:0000259" key="5">
    <source>
        <dbReference type="PROSITE" id="PS50887"/>
    </source>
</evidence>
<dbReference type="Pfam" id="PF00563">
    <property type="entry name" value="EAL"/>
    <property type="match status" value="1"/>
</dbReference>
<feature type="transmembrane region" description="Helical" evidence="3">
    <location>
        <begin position="14"/>
        <end position="36"/>
    </location>
</feature>
<dbReference type="EMBL" id="SRMF01000003">
    <property type="protein sequence ID" value="TGG93434.1"/>
    <property type="molecule type" value="Genomic_DNA"/>
</dbReference>
<dbReference type="Pfam" id="PF13185">
    <property type="entry name" value="GAF_2"/>
    <property type="match status" value="1"/>
</dbReference>
<dbReference type="PROSITE" id="PS50887">
    <property type="entry name" value="GGDEF"/>
    <property type="match status" value="1"/>
</dbReference>
<dbReference type="CDD" id="cd01949">
    <property type="entry name" value="GGDEF"/>
    <property type="match status" value="1"/>
</dbReference>
<dbReference type="PANTHER" id="PTHR44757:SF2">
    <property type="entry name" value="BIOFILM ARCHITECTURE MAINTENANCE PROTEIN MBAA"/>
    <property type="match status" value="1"/>
</dbReference>
<dbReference type="SMART" id="SM00065">
    <property type="entry name" value="GAF"/>
    <property type="match status" value="1"/>
</dbReference>
<dbReference type="NCBIfam" id="TIGR00254">
    <property type="entry name" value="GGDEF"/>
    <property type="match status" value="1"/>
</dbReference>
<keyword evidence="3" id="KW-1133">Transmembrane helix</keyword>
<dbReference type="Pfam" id="PF00990">
    <property type="entry name" value="GGDEF"/>
    <property type="match status" value="1"/>
</dbReference>
<protein>
    <recommendedName>
        <fullName evidence="1">cyclic-guanylate-specific phosphodiesterase</fullName>
        <ecNumber evidence="1">3.1.4.52</ecNumber>
    </recommendedName>
</protein>